<evidence type="ECO:0000256" key="4">
    <source>
        <dbReference type="ARBA" id="ARBA00023239"/>
    </source>
</evidence>
<dbReference type="EC" id="4.3.1.3" evidence="2 6"/>
<keyword evidence="4 6" id="KW-0456">Lyase</keyword>
<proteinExistence type="inferred from homology"/>
<evidence type="ECO:0000256" key="6">
    <source>
        <dbReference type="HAMAP-Rule" id="MF_00229"/>
    </source>
</evidence>
<dbReference type="Gene3D" id="1.20.200.10">
    <property type="entry name" value="Fumarase/aspartase (Central domain)"/>
    <property type="match status" value="1"/>
</dbReference>
<feature type="modified residue" description="2,3-didehydroalanine (Ser)" evidence="6">
    <location>
        <position position="144"/>
    </location>
</feature>
<dbReference type="AlphaFoldDB" id="A0AAX2ZBZ3"/>
<evidence type="ECO:0000256" key="8">
    <source>
        <dbReference type="RuleBase" id="RU004479"/>
    </source>
</evidence>
<dbReference type="FunFam" id="1.10.275.10:FF:000005">
    <property type="entry name" value="Histidine ammonia-lyase"/>
    <property type="match status" value="1"/>
</dbReference>
<accession>A0AAX2ZBZ3</accession>
<protein>
    <recommendedName>
        <fullName evidence="2 6">Histidine ammonia-lyase</fullName>
        <shortName evidence="6">Histidase</shortName>
        <ecNumber evidence="2 6">4.3.1.3</ecNumber>
    </recommendedName>
</protein>
<dbReference type="Proteomes" id="UP001198983">
    <property type="component" value="Chromosome"/>
</dbReference>
<dbReference type="InterPro" id="IPR008948">
    <property type="entry name" value="L-Aspartase-like"/>
</dbReference>
<dbReference type="NCBIfam" id="TIGR01225">
    <property type="entry name" value="hutH"/>
    <property type="match status" value="1"/>
</dbReference>
<dbReference type="GO" id="GO:0006548">
    <property type="term" value="P:L-histidine catabolic process"/>
    <property type="evidence" value="ECO:0007669"/>
    <property type="project" value="UniProtKB-UniRule"/>
</dbReference>
<comment type="pathway">
    <text evidence="1 6 8">Amino-acid degradation; L-histidine degradation into L-glutamate; N-formimidoyl-L-glutamate from L-histidine: step 1/3.</text>
</comment>
<evidence type="ECO:0000256" key="7">
    <source>
        <dbReference type="RuleBase" id="RU003954"/>
    </source>
</evidence>
<keyword evidence="3 6" id="KW-0369">Histidine metabolism</keyword>
<dbReference type="CDD" id="cd00332">
    <property type="entry name" value="PAL-HAL"/>
    <property type="match status" value="1"/>
</dbReference>
<evidence type="ECO:0000256" key="9">
    <source>
        <dbReference type="RuleBase" id="RU004480"/>
    </source>
</evidence>
<dbReference type="HAMAP" id="MF_00229">
    <property type="entry name" value="His_ammonia_lyase"/>
    <property type="match status" value="1"/>
</dbReference>
<comment type="PTM">
    <text evidence="6">Contains an active site 4-methylidene-imidazol-5-one (MIO), which is formed autocatalytically by cyclization and dehydration of residues Ser-Ser-Gly.</text>
</comment>
<dbReference type="RefSeq" id="WP_074914605.1">
    <property type="nucleotide sequence ID" value="NZ_CP081135.1"/>
</dbReference>
<keyword evidence="6" id="KW-0963">Cytoplasm</keyword>
<dbReference type="FunFam" id="1.20.200.10:FF:000003">
    <property type="entry name" value="Histidine ammonia-lyase"/>
    <property type="match status" value="1"/>
</dbReference>
<dbReference type="InterPro" id="IPR022313">
    <property type="entry name" value="Phe/His_NH3-lyase_AS"/>
</dbReference>
<dbReference type="GO" id="GO:0005737">
    <property type="term" value="C:cytoplasm"/>
    <property type="evidence" value="ECO:0007669"/>
    <property type="project" value="UniProtKB-SubCell"/>
</dbReference>
<evidence type="ECO:0000256" key="5">
    <source>
        <dbReference type="ARBA" id="ARBA00049269"/>
    </source>
</evidence>
<name>A0AAX2ZBZ3_9FIRM</name>
<evidence type="ECO:0000256" key="1">
    <source>
        <dbReference type="ARBA" id="ARBA00005113"/>
    </source>
</evidence>
<dbReference type="SUPFAM" id="SSF48557">
    <property type="entry name" value="L-aspartase-like"/>
    <property type="match status" value="1"/>
</dbReference>
<evidence type="ECO:0000256" key="3">
    <source>
        <dbReference type="ARBA" id="ARBA00022808"/>
    </source>
</evidence>
<dbReference type="GO" id="GO:0004397">
    <property type="term" value="F:histidine ammonia-lyase activity"/>
    <property type="evidence" value="ECO:0007669"/>
    <property type="project" value="UniProtKB-UniRule"/>
</dbReference>
<dbReference type="NCBIfam" id="NF006871">
    <property type="entry name" value="PRK09367.1"/>
    <property type="match status" value="1"/>
</dbReference>
<dbReference type="InterPro" id="IPR024083">
    <property type="entry name" value="Fumarase/histidase_N"/>
</dbReference>
<dbReference type="InterPro" id="IPR005921">
    <property type="entry name" value="HutH"/>
</dbReference>
<dbReference type="EMBL" id="CP081135">
    <property type="protein sequence ID" value="UEL46476.1"/>
    <property type="molecule type" value="Genomic_DNA"/>
</dbReference>
<reference evidence="10 11" key="1">
    <citation type="journal article" date="2023" name="Int. J. Syst. Evol. Microbiol.">
        <title>Terrisporobacter hibernicus sp. nov., isolated from bovine faeces in Northern Ireland.</title>
        <authorList>
            <person name="Mitchell M."/>
            <person name="Nguyen S.V."/>
            <person name="Connor M."/>
            <person name="Fairley D.J."/>
            <person name="Donoghue O."/>
            <person name="Marshall H."/>
            <person name="Koolman L."/>
            <person name="McMullan G."/>
            <person name="Schaffer K.E."/>
            <person name="McGrath J.W."/>
            <person name="Fanning S."/>
        </authorList>
    </citation>
    <scope>NUCLEOTIDE SEQUENCE [LARGE SCALE GENOMIC DNA]</scope>
    <source>
        <strain evidence="10 11">MCA3</strain>
    </source>
</reference>
<comment type="catalytic activity">
    <reaction evidence="5 6 8">
        <text>L-histidine = trans-urocanate + NH4(+)</text>
        <dbReference type="Rhea" id="RHEA:21232"/>
        <dbReference type="ChEBI" id="CHEBI:17771"/>
        <dbReference type="ChEBI" id="CHEBI:28938"/>
        <dbReference type="ChEBI" id="CHEBI:57595"/>
        <dbReference type="EC" id="4.3.1.3"/>
    </reaction>
</comment>
<keyword evidence="11" id="KW-1185">Reference proteome</keyword>
<dbReference type="Pfam" id="PF00221">
    <property type="entry name" value="Lyase_aromatic"/>
    <property type="match status" value="1"/>
</dbReference>
<dbReference type="PROSITE" id="PS00488">
    <property type="entry name" value="PAL_HISTIDASE"/>
    <property type="match status" value="1"/>
</dbReference>
<dbReference type="InterPro" id="IPR001106">
    <property type="entry name" value="Aromatic_Lyase"/>
</dbReference>
<evidence type="ECO:0000256" key="2">
    <source>
        <dbReference type="ARBA" id="ARBA00012994"/>
    </source>
</evidence>
<dbReference type="PANTHER" id="PTHR10362">
    <property type="entry name" value="HISTIDINE AMMONIA-LYASE"/>
    <property type="match status" value="1"/>
</dbReference>
<comment type="similarity">
    <text evidence="6 7">Belongs to the PAL/histidase family.</text>
</comment>
<sequence length="527" mass="57404">MKKIIIDGNSLTLDDLVNVARYNFPVEISKEALEKVKTSRQIVDDIVDAGQISYGITTGFGKFSDVAISKDECRQLQTNLIMSHSCGVGNPLSEEIVRAMMLLRANALSKGYSGARCETLEVLTSMINKGVHPIVPEKGSLGSSGDLAPLSHMVLTMLGLGEAIYKGKRMESKDAMEKAGIKPLEYLGAKEGLALINGTQCMTAVGAITIHDALNLMKTADISLCLTMEALNGITCAMDERVNLVRPHKGQFNTAKNVLTMVEGSEMVTKQGQLRTQDAYSLRCSPQIHGASKDALEYVKNKLEIEMNSVTDNPIIFPGEDQKIISGGNFHGQPMALSFDFLGIALAEMANIAERRLEKMVNPALSYGLPAFLVNHGGLNSGFMIVQYSAASLVSENKVLAHPASVDSIPSSANQEDHVSMGTIAARKARDIMDNVRKVIAMEILTSVQAIDLRGKKKLGLGTEAAYNIVREHTPFIDKDRIMYKDINICEDLIKDNLIVEAVEEALEQEILLFEDIETKGQLSENI</sequence>
<evidence type="ECO:0000313" key="10">
    <source>
        <dbReference type="EMBL" id="UEL46476.1"/>
    </source>
</evidence>
<dbReference type="Gene3D" id="1.10.275.10">
    <property type="entry name" value="Fumarase/aspartase (N-terminal domain)"/>
    <property type="match status" value="1"/>
</dbReference>
<evidence type="ECO:0000313" key="11">
    <source>
        <dbReference type="Proteomes" id="UP001198983"/>
    </source>
</evidence>
<gene>
    <name evidence="6 10" type="primary">hutH</name>
    <name evidence="10" type="ORF">JW646_12575</name>
</gene>
<organism evidence="10 11">
    <name type="scientific">Terrisporobacter hibernicus</name>
    <dbReference type="NCBI Taxonomy" id="2813371"/>
    <lineage>
        <taxon>Bacteria</taxon>
        <taxon>Bacillati</taxon>
        <taxon>Bacillota</taxon>
        <taxon>Clostridia</taxon>
        <taxon>Peptostreptococcales</taxon>
        <taxon>Peptostreptococcaceae</taxon>
        <taxon>Terrisporobacter</taxon>
    </lineage>
</organism>
<dbReference type="KEGG" id="tem:JW646_12575"/>
<comment type="subcellular location">
    <subcellularLocation>
        <location evidence="6 9">Cytoplasm</location>
    </subcellularLocation>
</comment>
<feature type="cross-link" description="5-imidazolinone (Ala-Gly)" evidence="6">
    <location>
        <begin position="143"/>
        <end position="145"/>
    </location>
</feature>